<dbReference type="Pfam" id="PF00106">
    <property type="entry name" value="adh_short"/>
    <property type="match status" value="1"/>
</dbReference>
<name>A0A0S2KDY1_9GAMM</name>
<dbReference type="Proteomes" id="UP000065641">
    <property type="component" value="Chromosome"/>
</dbReference>
<dbReference type="NCBIfam" id="NF006509">
    <property type="entry name" value="PRK08945.1"/>
    <property type="match status" value="1"/>
</dbReference>
<protein>
    <submittedName>
        <fullName evidence="3">3-oxoacyl-ACP reductase</fullName>
    </submittedName>
</protein>
<reference evidence="3 4" key="1">
    <citation type="submission" date="2015-11" db="EMBL/GenBank/DDBJ databases">
        <authorList>
            <person name="Zhang Y."/>
            <person name="Guo Z."/>
        </authorList>
    </citation>
    <scope>NUCLEOTIDE SEQUENCE [LARGE SCALE GENOMIC DNA]</scope>
    <source>
        <strain evidence="3 4">KCTC 32221</strain>
    </source>
</reference>
<proteinExistence type="inferred from homology"/>
<keyword evidence="2" id="KW-0560">Oxidoreductase</keyword>
<dbReference type="SUPFAM" id="SSF51735">
    <property type="entry name" value="NAD(P)-binding Rossmann-fold domains"/>
    <property type="match status" value="1"/>
</dbReference>
<evidence type="ECO:0000256" key="1">
    <source>
        <dbReference type="ARBA" id="ARBA00006484"/>
    </source>
</evidence>
<dbReference type="PRINTS" id="PR00081">
    <property type="entry name" value="GDHRDH"/>
</dbReference>
<evidence type="ECO:0000256" key="2">
    <source>
        <dbReference type="ARBA" id="ARBA00023002"/>
    </source>
</evidence>
<dbReference type="EMBL" id="CP013189">
    <property type="protein sequence ID" value="ALO46292.1"/>
    <property type="molecule type" value="Genomic_DNA"/>
</dbReference>
<evidence type="ECO:0000313" key="4">
    <source>
        <dbReference type="Proteomes" id="UP000065641"/>
    </source>
</evidence>
<dbReference type="InterPro" id="IPR036291">
    <property type="entry name" value="NAD(P)-bd_dom_sf"/>
</dbReference>
<dbReference type="GO" id="GO:0016491">
    <property type="term" value="F:oxidoreductase activity"/>
    <property type="evidence" value="ECO:0007669"/>
    <property type="project" value="UniProtKB-KW"/>
</dbReference>
<dbReference type="PANTHER" id="PTHR42901">
    <property type="entry name" value="ALCOHOL DEHYDROGENASE"/>
    <property type="match status" value="1"/>
</dbReference>
<dbReference type="PANTHER" id="PTHR42901:SF1">
    <property type="entry name" value="ALCOHOL DEHYDROGENASE"/>
    <property type="match status" value="1"/>
</dbReference>
<dbReference type="OrthoDB" id="9790785at2"/>
<keyword evidence="4" id="KW-1185">Reference proteome</keyword>
<organism evidence="3 4">
    <name type="scientific">Pseudohongiella spirulinae</name>
    <dbReference type="NCBI Taxonomy" id="1249552"/>
    <lineage>
        <taxon>Bacteria</taxon>
        <taxon>Pseudomonadati</taxon>
        <taxon>Pseudomonadota</taxon>
        <taxon>Gammaproteobacteria</taxon>
        <taxon>Pseudomonadales</taxon>
        <taxon>Pseudohongiellaceae</taxon>
        <taxon>Pseudohongiella</taxon>
    </lineage>
</organism>
<dbReference type="InterPro" id="IPR002347">
    <property type="entry name" value="SDR_fam"/>
</dbReference>
<dbReference type="KEGG" id="pspi:PS2015_1640"/>
<comment type="similarity">
    <text evidence="1">Belongs to the short-chain dehydrogenases/reductases (SDR) family.</text>
</comment>
<sequence length="254" mass="27283">MTDTLKGKLIMVTGAGDGIGKAAAMAYARAGASVILLGRTQEKLESVYDAIMAEKLPEPIIHPMDLATADIADYEELGTSIQEQFPALDGLLHNASILGSLGPIEYFPPESWLKIMQVNVNAVFLLTRALLPALAQSADARILMTSSSVGRQGRAYWGAYSVSKFATEGLMQVLADELENTSSIRVNSINPGATRTEMRRSAFPAEDPATLPTAESLMPAYVYLMSAQSQAIHGQAIDIREMLARVQNDHASAN</sequence>
<dbReference type="InterPro" id="IPR020904">
    <property type="entry name" value="Sc_DH/Rdtase_CS"/>
</dbReference>
<dbReference type="RefSeq" id="WP_058021743.1">
    <property type="nucleotide sequence ID" value="NZ_CP013189.1"/>
</dbReference>
<dbReference type="PROSITE" id="PS00061">
    <property type="entry name" value="ADH_SHORT"/>
    <property type="match status" value="1"/>
</dbReference>
<dbReference type="STRING" id="1249552.PS2015_1640"/>
<dbReference type="PATRIC" id="fig|1249552.3.peg.1645"/>
<gene>
    <name evidence="3" type="ORF">PS2015_1640</name>
</gene>
<accession>A0A0S2KDY1</accession>
<dbReference type="AlphaFoldDB" id="A0A0S2KDY1"/>
<dbReference type="Gene3D" id="3.40.50.720">
    <property type="entry name" value="NAD(P)-binding Rossmann-like Domain"/>
    <property type="match status" value="1"/>
</dbReference>
<evidence type="ECO:0000313" key="3">
    <source>
        <dbReference type="EMBL" id="ALO46292.1"/>
    </source>
</evidence>